<dbReference type="Proteomes" id="UP000005222">
    <property type="component" value="Chromosome M"/>
</dbReference>
<dbReference type="STRING" id="559304.G8Y395"/>
<feature type="transmembrane region" description="Helical" evidence="7">
    <location>
        <begin position="160"/>
        <end position="186"/>
    </location>
</feature>
<dbReference type="HOGENOM" id="CLU_001265_52_2_1"/>
<reference evidence="9 10" key="1">
    <citation type="journal article" date="2012" name="G3 (Bethesda)">
        <title>Pichia sorbitophila, an interspecies yeast hybrid reveals early steps of genome resolution following polyploidization.</title>
        <authorList>
            <person name="Leh Louis V."/>
            <person name="Despons L."/>
            <person name="Friedrich A."/>
            <person name="Martin T."/>
            <person name="Durrens P."/>
            <person name="Casaregola S."/>
            <person name="Neuveglise C."/>
            <person name="Fairhead C."/>
            <person name="Marck C."/>
            <person name="Cruz J.A."/>
            <person name="Straub M.L."/>
            <person name="Kugler V."/>
            <person name="Sacerdot C."/>
            <person name="Uzunov Z."/>
            <person name="Thierry A."/>
            <person name="Weiss S."/>
            <person name="Bleykasten C."/>
            <person name="De Montigny J."/>
            <person name="Jacques N."/>
            <person name="Jung P."/>
            <person name="Lemaire M."/>
            <person name="Mallet S."/>
            <person name="Morel G."/>
            <person name="Richard G.F."/>
            <person name="Sarkar A."/>
            <person name="Savel G."/>
            <person name="Schacherer J."/>
            <person name="Seret M.L."/>
            <person name="Talla E."/>
            <person name="Samson G."/>
            <person name="Jubin C."/>
            <person name="Poulain J."/>
            <person name="Vacherie B."/>
            <person name="Barbe V."/>
            <person name="Pelletier E."/>
            <person name="Sherman D.J."/>
            <person name="Westhof E."/>
            <person name="Weissenbach J."/>
            <person name="Baret P.V."/>
            <person name="Wincker P."/>
            <person name="Gaillardin C."/>
            <person name="Dujon B."/>
            <person name="Souciet J.L."/>
        </authorList>
    </citation>
    <scope>NUCLEOTIDE SEQUENCE [LARGE SCALE GENOMIC DNA]</scope>
    <source>
        <strain evidence="10">ATCC MYA-4447 / BCRC 22081 / CBS 7064 / NBRC 10061 / NRRL Y-12695</strain>
    </source>
</reference>
<dbReference type="SUPFAM" id="SSF103473">
    <property type="entry name" value="MFS general substrate transporter"/>
    <property type="match status" value="1"/>
</dbReference>
<feature type="transmembrane region" description="Helical" evidence="7">
    <location>
        <begin position="344"/>
        <end position="367"/>
    </location>
</feature>
<feature type="transmembrane region" description="Helical" evidence="7">
    <location>
        <begin position="443"/>
        <end position="459"/>
    </location>
</feature>
<dbReference type="PANTHER" id="PTHR23511:SF4">
    <property type="entry name" value="MAJOR FACILITATOR SUPERFAMILY (MFS) PROFILE DOMAIN-CONTAINING PROTEIN"/>
    <property type="match status" value="1"/>
</dbReference>
<evidence type="ECO:0000256" key="6">
    <source>
        <dbReference type="SAM" id="MobiDB-lite"/>
    </source>
</evidence>
<evidence type="ECO:0000313" key="9">
    <source>
        <dbReference type="EMBL" id="CCE86256.1"/>
    </source>
</evidence>
<keyword evidence="4 7" id="KW-1133">Transmembrane helix</keyword>
<evidence type="ECO:0000256" key="1">
    <source>
        <dbReference type="ARBA" id="ARBA00004141"/>
    </source>
</evidence>
<protein>
    <submittedName>
        <fullName evidence="9">Piso0_005924 protein</fullName>
    </submittedName>
</protein>
<organism evidence="9 10">
    <name type="scientific">Pichia sorbitophila (strain ATCC MYA-4447 / BCRC 22081 / CBS 7064 / NBRC 10061 / NRRL Y-12695)</name>
    <name type="common">Hybrid yeast</name>
    <dbReference type="NCBI Taxonomy" id="559304"/>
    <lineage>
        <taxon>Eukaryota</taxon>
        <taxon>Fungi</taxon>
        <taxon>Dikarya</taxon>
        <taxon>Ascomycota</taxon>
        <taxon>Saccharomycotina</taxon>
        <taxon>Pichiomycetes</taxon>
        <taxon>Debaryomycetaceae</taxon>
        <taxon>Millerozyma</taxon>
    </lineage>
</organism>
<dbReference type="InParanoid" id="G8Y395"/>
<feature type="domain" description="Major facilitator superfamily (MFS) profile" evidence="8">
    <location>
        <begin position="69"/>
        <end position="525"/>
    </location>
</feature>
<dbReference type="GO" id="GO:0016020">
    <property type="term" value="C:membrane"/>
    <property type="evidence" value="ECO:0007669"/>
    <property type="project" value="UniProtKB-SubCell"/>
</dbReference>
<name>G8Y395_PICSO</name>
<dbReference type="PANTHER" id="PTHR23511">
    <property type="entry name" value="SYNAPTIC VESICLE GLYCOPROTEIN 2"/>
    <property type="match status" value="1"/>
</dbReference>
<feature type="transmembrane region" description="Helical" evidence="7">
    <location>
        <begin position="198"/>
        <end position="219"/>
    </location>
</feature>
<feature type="transmembrane region" description="Helical" evidence="7">
    <location>
        <begin position="242"/>
        <end position="259"/>
    </location>
</feature>
<keyword evidence="10" id="KW-1185">Reference proteome</keyword>
<accession>G8Y395</accession>
<dbReference type="EMBL" id="FO082047">
    <property type="protein sequence ID" value="CCE86256.1"/>
    <property type="molecule type" value="Genomic_DNA"/>
</dbReference>
<dbReference type="InterPro" id="IPR020846">
    <property type="entry name" value="MFS_dom"/>
</dbReference>
<sequence>MGEKVQAIPTHVSIDSTNNDEVPEYSYSEELESGDLKVMEKTDLTETEGDPVLARKIYLINNAIDEIGFTMYHAKLFCIAGFGYSADSQLEMIQSAVKTFVDYQYGRTFPVATEIFYVGLFCGSIFWGFGADLIGRKLAFNSSLFLAAMFGLITGGMDSYATYCIFMFMNSFCAGGNLGVDVAVFLEYLPNKYHWLNTFLAAWWGLGQTIAVLIGWAFLPNYSCASADDCPSSSNRGWRYCWYLNSGLVLVGAIIRLLFRMDETPKFLVSNGRDEEAVESLRKIAEKYNRPFTLTVEQLQNCGELKFDTDIKKHKYNIKHTLNVIKQHTKILYASGKIGLSSTLIFISWFVIGLAYDVFYNFLYIYIGLHGGNTGTSNYIVYRDSAISNFVGIFGPMLAAAMLFIPKLGRRGTMAFGAVASMAVLFGYTTVRTPAGDAGFGSATYFFVNVYYAVLYAYTPEVLPAQARGTGCAIALASCRVAGAISPVVYYYGQQSGSSVPIWVCGGAVGLLSVISLSLPFEPSNRRSV</sequence>
<dbReference type="PROSITE" id="PS50850">
    <property type="entry name" value="MFS"/>
    <property type="match status" value="1"/>
</dbReference>
<feature type="transmembrane region" description="Helical" evidence="7">
    <location>
        <begin position="499"/>
        <end position="521"/>
    </location>
</feature>
<dbReference type="GO" id="GO:0022857">
    <property type="term" value="F:transmembrane transporter activity"/>
    <property type="evidence" value="ECO:0007669"/>
    <property type="project" value="InterPro"/>
</dbReference>
<feature type="transmembrane region" description="Helical" evidence="7">
    <location>
        <begin position="387"/>
        <end position="405"/>
    </location>
</feature>
<gene>
    <name evidence="9" type="primary">Piso0_005924</name>
    <name evidence="9" type="ORF">GNLVRS01_PISO0M25114g</name>
</gene>
<feature type="transmembrane region" description="Helical" evidence="7">
    <location>
        <begin position="138"/>
        <end position="154"/>
    </location>
</feature>
<dbReference type="eggNOG" id="KOG0253">
    <property type="taxonomic scope" value="Eukaryota"/>
</dbReference>
<dbReference type="OrthoDB" id="3936150at2759"/>
<keyword evidence="3 7" id="KW-0812">Transmembrane</keyword>
<feature type="transmembrane region" description="Helical" evidence="7">
    <location>
        <begin position="412"/>
        <end position="431"/>
    </location>
</feature>
<evidence type="ECO:0000259" key="8">
    <source>
        <dbReference type="PROSITE" id="PS50850"/>
    </source>
</evidence>
<evidence type="ECO:0000256" key="5">
    <source>
        <dbReference type="ARBA" id="ARBA00023136"/>
    </source>
</evidence>
<evidence type="ECO:0000256" key="2">
    <source>
        <dbReference type="ARBA" id="ARBA00022448"/>
    </source>
</evidence>
<evidence type="ECO:0000256" key="4">
    <source>
        <dbReference type="ARBA" id="ARBA00022989"/>
    </source>
</evidence>
<dbReference type="Gene3D" id="1.20.1250.20">
    <property type="entry name" value="MFS general substrate transporter like domains"/>
    <property type="match status" value="1"/>
</dbReference>
<feature type="transmembrane region" description="Helical" evidence="7">
    <location>
        <begin position="115"/>
        <end position="131"/>
    </location>
</feature>
<dbReference type="InterPro" id="IPR011701">
    <property type="entry name" value="MFS"/>
</dbReference>
<proteinExistence type="predicted"/>
<keyword evidence="5 7" id="KW-0472">Membrane</keyword>
<comment type="subcellular location">
    <subcellularLocation>
        <location evidence="1">Membrane</location>
        <topology evidence="1">Multi-pass membrane protein</topology>
    </subcellularLocation>
</comment>
<dbReference type="OMA" id="TNICAIF"/>
<dbReference type="AlphaFoldDB" id="G8Y395"/>
<keyword evidence="2" id="KW-0813">Transport</keyword>
<feature type="transmembrane region" description="Helical" evidence="7">
    <location>
        <begin position="471"/>
        <end position="493"/>
    </location>
</feature>
<evidence type="ECO:0000256" key="7">
    <source>
        <dbReference type="SAM" id="Phobius"/>
    </source>
</evidence>
<feature type="region of interest" description="Disordered" evidence="6">
    <location>
        <begin position="1"/>
        <end position="21"/>
    </location>
</feature>
<evidence type="ECO:0000313" key="10">
    <source>
        <dbReference type="Proteomes" id="UP000005222"/>
    </source>
</evidence>
<dbReference type="Pfam" id="PF07690">
    <property type="entry name" value="MFS_1"/>
    <property type="match status" value="1"/>
</dbReference>
<dbReference type="InterPro" id="IPR036259">
    <property type="entry name" value="MFS_trans_sf"/>
</dbReference>
<evidence type="ECO:0000256" key="3">
    <source>
        <dbReference type="ARBA" id="ARBA00022692"/>
    </source>
</evidence>